<sequence length="81" mass="8985">MPSSLRGSPNGNRTATARQLPPHRRTPYLPHPRWNIAAGIAHPTTDSQRCCRIAHAHIYPAHRPSLALDSPRRQLAVHTAT</sequence>
<feature type="region of interest" description="Disordered" evidence="1">
    <location>
        <begin position="1"/>
        <end position="31"/>
    </location>
</feature>
<gene>
    <name evidence="2" type="ORF">ACFPZF_08670</name>
</gene>
<proteinExistence type="predicted"/>
<dbReference type="InterPro" id="IPR045729">
    <property type="entry name" value="DUF6083"/>
</dbReference>
<name>A0ABW0V9A2_9ACTN</name>
<protein>
    <submittedName>
        <fullName evidence="2">DUF6083 domain-containing protein</fullName>
    </submittedName>
</protein>
<dbReference type="Pfam" id="PF19561">
    <property type="entry name" value="DUF6083"/>
    <property type="match status" value="1"/>
</dbReference>
<dbReference type="EMBL" id="JBHSOC010000011">
    <property type="protein sequence ID" value="MFC5641434.1"/>
    <property type="molecule type" value="Genomic_DNA"/>
</dbReference>
<dbReference type="RefSeq" id="WP_380230860.1">
    <property type="nucleotide sequence ID" value="NZ_BAAAUA010000013.1"/>
</dbReference>
<evidence type="ECO:0000313" key="2">
    <source>
        <dbReference type="EMBL" id="MFC5641434.1"/>
    </source>
</evidence>
<feature type="compositionally biased region" description="Polar residues" evidence="1">
    <location>
        <begin position="1"/>
        <end position="17"/>
    </location>
</feature>
<accession>A0ABW0V9A2</accession>
<evidence type="ECO:0000256" key="1">
    <source>
        <dbReference type="SAM" id="MobiDB-lite"/>
    </source>
</evidence>
<dbReference type="Proteomes" id="UP001596066">
    <property type="component" value="Unassembled WGS sequence"/>
</dbReference>
<organism evidence="2 3">
    <name type="scientific">Kitasatospora cinereorecta</name>
    <dbReference type="NCBI Taxonomy" id="285560"/>
    <lineage>
        <taxon>Bacteria</taxon>
        <taxon>Bacillati</taxon>
        <taxon>Actinomycetota</taxon>
        <taxon>Actinomycetes</taxon>
        <taxon>Kitasatosporales</taxon>
        <taxon>Streptomycetaceae</taxon>
        <taxon>Kitasatospora</taxon>
    </lineage>
</organism>
<keyword evidence="3" id="KW-1185">Reference proteome</keyword>
<evidence type="ECO:0000313" key="3">
    <source>
        <dbReference type="Proteomes" id="UP001596066"/>
    </source>
</evidence>
<reference evidence="3" key="1">
    <citation type="journal article" date="2019" name="Int. J. Syst. Evol. Microbiol.">
        <title>The Global Catalogue of Microorganisms (GCM) 10K type strain sequencing project: providing services to taxonomists for standard genome sequencing and annotation.</title>
        <authorList>
            <consortium name="The Broad Institute Genomics Platform"/>
            <consortium name="The Broad Institute Genome Sequencing Center for Infectious Disease"/>
            <person name="Wu L."/>
            <person name="Ma J."/>
        </authorList>
    </citation>
    <scope>NUCLEOTIDE SEQUENCE [LARGE SCALE GENOMIC DNA]</scope>
    <source>
        <strain evidence="3">CGMCC 4.1622</strain>
    </source>
</reference>
<comment type="caution">
    <text evidence="2">The sequence shown here is derived from an EMBL/GenBank/DDBJ whole genome shotgun (WGS) entry which is preliminary data.</text>
</comment>